<dbReference type="RefSeq" id="WP_199600910.1">
    <property type="nucleotide sequence ID" value="NZ_JAEHJZ010000035.1"/>
</dbReference>
<dbReference type="SMART" id="SM00387">
    <property type="entry name" value="HATPase_c"/>
    <property type="match status" value="1"/>
</dbReference>
<comment type="catalytic activity">
    <reaction evidence="1">
        <text>ATP + protein L-histidine = ADP + protein N-phospho-L-histidine.</text>
        <dbReference type="EC" id="2.7.13.3"/>
    </reaction>
</comment>
<evidence type="ECO:0000256" key="4">
    <source>
        <dbReference type="ARBA" id="ARBA00022553"/>
    </source>
</evidence>
<dbReference type="PANTHER" id="PTHR42878:SF15">
    <property type="entry name" value="BACTERIOPHYTOCHROME"/>
    <property type="match status" value="1"/>
</dbReference>
<dbReference type="Pfam" id="PF02518">
    <property type="entry name" value="HATPase_c"/>
    <property type="match status" value="1"/>
</dbReference>
<dbReference type="EMBL" id="JAEHJZ010000035">
    <property type="protein sequence ID" value="MBJ7881828.1"/>
    <property type="molecule type" value="Genomic_DNA"/>
</dbReference>
<comment type="subcellular location">
    <subcellularLocation>
        <location evidence="2">Membrane</location>
    </subcellularLocation>
</comment>
<dbReference type="SUPFAM" id="SSF55874">
    <property type="entry name" value="ATPase domain of HSP90 chaperone/DNA topoisomerase II/histidine kinase"/>
    <property type="match status" value="1"/>
</dbReference>
<dbReference type="GO" id="GO:0007234">
    <property type="term" value="P:osmosensory signaling via phosphorelay pathway"/>
    <property type="evidence" value="ECO:0007669"/>
    <property type="project" value="TreeGrafter"/>
</dbReference>
<dbReference type="SMART" id="SM00304">
    <property type="entry name" value="HAMP"/>
    <property type="match status" value="1"/>
</dbReference>
<dbReference type="PROSITE" id="PS50885">
    <property type="entry name" value="HAMP"/>
    <property type="match status" value="1"/>
</dbReference>
<accession>A0A934KWX7</accession>
<keyword evidence="7" id="KW-0472">Membrane</keyword>
<dbReference type="CDD" id="cd06225">
    <property type="entry name" value="HAMP"/>
    <property type="match status" value="1"/>
</dbReference>
<dbReference type="InterPro" id="IPR004358">
    <property type="entry name" value="Sig_transdc_His_kin-like_C"/>
</dbReference>
<dbReference type="FunFam" id="3.30.565.10:FF:000006">
    <property type="entry name" value="Sensor histidine kinase WalK"/>
    <property type="match status" value="1"/>
</dbReference>
<dbReference type="AlphaFoldDB" id="A0A934KWX7"/>
<evidence type="ECO:0000256" key="3">
    <source>
        <dbReference type="ARBA" id="ARBA00012438"/>
    </source>
</evidence>
<dbReference type="InterPro" id="IPR036890">
    <property type="entry name" value="HATPase_C_sf"/>
</dbReference>
<dbReference type="InterPro" id="IPR003594">
    <property type="entry name" value="HATPase_dom"/>
</dbReference>
<keyword evidence="6" id="KW-0418">Kinase</keyword>
<evidence type="ECO:0000313" key="11">
    <source>
        <dbReference type="Proteomes" id="UP000662373"/>
    </source>
</evidence>
<proteinExistence type="predicted"/>
<evidence type="ECO:0000256" key="1">
    <source>
        <dbReference type="ARBA" id="ARBA00000085"/>
    </source>
</evidence>
<dbReference type="InterPro" id="IPR003661">
    <property type="entry name" value="HisK_dim/P_dom"/>
</dbReference>
<dbReference type="InterPro" id="IPR050351">
    <property type="entry name" value="BphY/WalK/GraS-like"/>
</dbReference>
<feature type="domain" description="Histidine kinase" evidence="8">
    <location>
        <begin position="288"/>
        <end position="501"/>
    </location>
</feature>
<dbReference type="Pfam" id="PF00672">
    <property type="entry name" value="HAMP"/>
    <property type="match status" value="1"/>
</dbReference>
<dbReference type="CDD" id="cd00082">
    <property type="entry name" value="HisKA"/>
    <property type="match status" value="1"/>
</dbReference>
<keyword evidence="7" id="KW-0812">Transmembrane</keyword>
<evidence type="ECO:0000256" key="7">
    <source>
        <dbReference type="SAM" id="Phobius"/>
    </source>
</evidence>
<dbReference type="PANTHER" id="PTHR42878">
    <property type="entry name" value="TWO-COMPONENT HISTIDINE KINASE"/>
    <property type="match status" value="1"/>
</dbReference>
<gene>
    <name evidence="10" type="ORF">JEM65_14410</name>
</gene>
<dbReference type="InterPro" id="IPR005467">
    <property type="entry name" value="His_kinase_dom"/>
</dbReference>
<dbReference type="GO" id="GO:0000156">
    <property type="term" value="F:phosphorelay response regulator activity"/>
    <property type="evidence" value="ECO:0007669"/>
    <property type="project" value="TreeGrafter"/>
</dbReference>
<keyword evidence="11" id="KW-1185">Reference proteome</keyword>
<feature type="transmembrane region" description="Helical" evidence="7">
    <location>
        <begin position="193"/>
        <end position="216"/>
    </location>
</feature>
<evidence type="ECO:0000256" key="6">
    <source>
        <dbReference type="ARBA" id="ARBA00022777"/>
    </source>
</evidence>
<sequence>MKIRHRLILAFGVLILVLLVEIILNQVITNRATQTYGTVQSKINPVINVINHYESIHKELNLLTSNRVNGDNKISSINRLNGIVEVELTYIEEELAVLKKELPEKSVDRLLLEKLIIDTEKLISTTIRLNNLLNNKKEYISNLELARTIHDNTILKLNSSIDKGIDHLNLNYKRAFEAYSIELANNLKSVSKIILITGISGILLALIVSVQIIYSISAPIYNLKKAALKMSRGHLDERIHIKGNNELAELGNSFNNMSIALKKSFNEQEKQIVEIKSVNKELEQFVYVASHDLQEPLRTMSSYVGLIKDLYIGQLDDKAVKYMTHVEDASLRMKTLIKDLLDYSKIGKEKTVTGVNLNTIAANILLDLELIIKDTNASVKFDNLPTVNGLELELKQLFQNLINNGLKFRKADTAPLIEITVEEQSKYWLFAVKDNGIGMDKQYFERVFVIFQRLHNRNDYHGTGIGLSICKKIVDMHKGKIWIESEVDQGSTFYFTIFKKLKKDEKI</sequence>
<dbReference type="GO" id="GO:0016020">
    <property type="term" value="C:membrane"/>
    <property type="evidence" value="ECO:0007669"/>
    <property type="project" value="UniProtKB-SubCell"/>
</dbReference>
<organism evidence="10 11">
    <name type="scientific">Gelidibacter salicanalis</name>
    <dbReference type="NCBI Taxonomy" id="291193"/>
    <lineage>
        <taxon>Bacteria</taxon>
        <taxon>Pseudomonadati</taxon>
        <taxon>Bacteroidota</taxon>
        <taxon>Flavobacteriia</taxon>
        <taxon>Flavobacteriales</taxon>
        <taxon>Flavobacteriaceae</taxon>
        <taxon>Gelidibacter</taxon>
    </lineage>
</organism>
<evidence type="ECO:0000313" key="10">
    <source>
        <dbReference type="EMBL" id="MBJ7881828.1"/>
    </source>
</evidence>
<keyword evidence="5" id="KW-0808">Transferase</keyword>
<dbReference type="GO" id="GO:0000155">
    <property type="term" value="F:phosphorelay sensor kinase activity"/>
    <property type="evidence" value="ECO:0007669"/>
    <property type="project" value="InterPro"/>
</dbReference>
<keyword evidence="7" id="KW-1133">Transmembrane helix</keyword>
<dbReference type="SUPFAM" id="SSF158472">
    <property type="entry name" value="HAMP domain-like"/>
    <property type="match status" value="1"/>
</dbReference>
<evidence type="ECO:0000259" key="8">
    <source>
        <dbReference type="PROSITE" id="PS50109"/>
    </source>
</evidence>
<dbReference type="InterPro" id="IPR003660">
    <property type="entry name" value="HAMP_dom"/>
</dbReference>
<dbReference type="PROSITE" id="PS50109">
    <property type="entry name" value="HIS_KIN"/>
    <property type="match status" value="1"/>
</dbReference>
<dbReference type="Gene3D" id="3.30.565.10">
    <property type="entry name" value="Histidine kinase-like ATPase, C-terminal domain"/>
    <property type="match status" value="1"/>
</dbReference>
<dbReference type="SUPFAM" id="SSF47384">
    <property type="entry name" value="Homodimeric domain of signal transducing histidine kinase"/>
    <property type="match status" value="1"/>
</dbReference>
<comment type="caution">
    <text evidence="10">The sequence shown here is derived from an EMBL/GenBank/DDBJ whole genome shotgun (WGS) entry which is preliminary data.</text>
</comment>
<dbReference type="Gene3D" id="1.10.287.130">
    <property type="match status" value="1"/>
</dbReference>
<evidence type="ECO:0000256" key="5">
    <source>
        <dbReference type="ARBA" id="ARBA00022679"/>
    </source>
</evidence>
<feature type="domain" description="HAMP" evidence="9">
    <location>
        <begin position="214"/>
        <end position="266"/>
    </location>
</feature>
<dbReference type="PRINTS" id="PR00344">
    <property type="entry name" value="BCTRLSENSOR"/>
</dbReference>
<dbReference type="Gene3D" id="6.10.340.10">
    <property type="match status" value="1"/>
</dbReference>
<evidence type="ECO:0000259" key="9">
    <source>
        <dbReference type="PROSITE" id="PS50885"/>
    </source>
</evidence>
<name>A0A934KWX7_9FLAO</name>
<dbReference type="GO" id="GO:0030295">
    <property type="term" value="F:protein kinase activator activity"/>
    <property type="evidence" value="ECO:0007669"/>
    <property type="project" value="TreeGrafter"/>
</dbReference>
<reference evidence="10 11" key="1">
    <citation type="submission" date="2020-09" db="EMBL/GenBank/DDBJ databases">
        <title>Draft genome of Gelidibacter salicanalis PAMC21136.</title>
        <authorList>
            <person name="Park H."/>
        </authorList>
    </citation>
    <scope>NUCLEOTIDE SEQUENCE [LARGE SCALE GENOMIC DNA]</scope>
    <source>
        <strain evidence="10 11">PAMC21136</strain>
    </source>
</reference>
<dbReference type="InterPro" id="IPR036097">
    <property type="entry name" value="HisK_dim/P_sf"/>
</dbReference>
<dbReference type="SMART" id="SM00388">
    <property type="entry name" value="HisKA"/>
    <property type="match status" value="1"/>
</dbReference>
<dbReference type="Pfam" id="PF00512">
    <property type="entry name" value="HisKA"/>
    <property type="match status" value="1"/>
</dbReference>
<dbReference type="Proteomes" id="UP000662373">
    <property type="component" value="Unassembled WGS sequence"/>
</dbReference>
<protein>
    <recommendedName>
        <fullName evidence="3">histidine kinase</fullName>
        <ecNumber evidence="3">2.7.13.3</ecNumber>
    </recommendedName>
</protein>
<evidence type="ECO:0000256" key="2">
    <source>
        <dbReference type="ARBA" id="ARBA00004370"/>
    </source>
</evidence>
<keyword evidence="4" id="KW-0597">Phosphoprotein</keyword>
<dbReference type="EC" id="2.7.13.3" evidence="3"/>